<keyword evidence="1" id="KW-0472">Membrane</keyword>
<protein>
    <submittedName>
        <fullName evidence="2">Uncharacterized protein</fullName>
    </submittedName>
</protein>
<gene>
    <name evidence="2" type="ORF">N8I77_008836</name>
</gene>
<accession>A0AAD9S8L1</accession>
<evidence type="ECO:0000313" key="2">
    <source>
        <dbReference type="EMBL" id="KAK2602289.1"/>
    </source>
</evidence>
<proteinExistence type="predicted"/>
<evidence type="ECO:0000313" key="3">
    <source>
        <dbReference type="Proteomes" id="UP001265746"/>
    </source>
</evidence>
<feature type="transmembrane region" description="Helical" evidence="1">
    <location>
        <begin position="362"/>
        <end position="380"/>
    </location>
</feature>
<feature type="transmembrane region" description="Helical" evidence="1">
    <location>
        <begin position="400"/>
        <end position="420"/>
    </location>
</feature>
<dbReference type="EMBL" id="JAUJFL010000005">
    <property type="protein sequence ID" value="KAK2602289.1"/>
    <property type="molecule type" value="Genomic_DNA"/>
</dbReference>
<organism evidence="2 3">
    <name type="scientific">Phomopsis amygdali</name>
    <name type="common">Fusicoccum amygdali</name>
    <dbReference type="NCBI Taxonomy" id="1214568"/>
    <lineage>
        <taxon>Eukaryota</taxon>
        <taxon>Fungi</taxon>
        <taxon>Dikarya</taxon>
        <taxon>Ascomycota</taxon>
        <taxon>Pezizomycotina</taxon>
        <taxon>Sordariomycetes</taxon>
        <taxon>Sordariomycetidae</taxon>
        <taxon>Diaporthales</taxon>
        <taxon>Diaporthaceae</taxon>
        <taxon>Diaporthe</taxon>
    </lineage>
</organism>
<keyword evidence="1" id="KW-0812">Transmembrane</keyword>
<dbReference type="Gene3D" id="1.20.58.340">
    <property type="entry name" value="Magnesium transport protein CorA, transmembrane region"/>
    <property type="match status" value="1"/>
</dbReference>
<sequence>MYALGQLAHGTLSIQQFNQQHAGFPYETVKITKFSEGKSEFQSQQMTETELLDFAAVKYQRSSSDAVAALADLSLIVIPRIERIWERCLLISEPNLLKLFDLFELDPFALYFLSNGYMGYNHWTTGNGRTTHYIATSFYTAVWCCTTSKSNTEIKSTRIILFNRTPGRERKALDMTEDELGNMLHESVAHLEKPSLVPFTVALQIVKWLDRASQRGLSTVRQMEANTDHGNWRKPGAQASGIDDITKWSKEMSSLLVDLANHFRHIDIATGLLTLLREELTRPELTKDPMTGTLRKDDTESLRAATQTLERHLAWRKTSIQYLHERVKSQVSMLSTMLTHEDARASIELADAAKRDGSSMKTIAVVTMAFLPATFFAALFAMPSLQWDQPAGRVIQPTFWIYWVFTVPATLLVFIIWFLLSHHGSWRRVNTRISRV</sequence>
<reference evidence="2" key="1">
    <citation type="submission" date="2023-06" db="EMBL/GenBank/DDBJ databases">
        <authorList>
            <person name="Noh H."/>
        </authorList>
    </citation>
    <scope>NUCLEOTIDE SEQUENCE</scope>
    <source>
        <strain evidence="2">DUCC20226</strain>
    </source>
</reference>
<keyword evidence="1" id="KW-1133">Transmembrane helix</keyword>
<name>A0AAD9S8L1_PHOAM</name>
<evidence type="ECO:0000256" key="1">
    <source>
        <dbReference type="SAM" id="Phobius"/>
    </source>
</evidence>
<dbReference type="AlphaFoldDB" id="A0AAD9S8L1"/>
<dbReference type="Proteomes" id="UP001265746">
    <property type="component" value="Unassembled WGS sequence"/>
</dbReference>
<comment type="caution">
    <text evidence="2">The sequence shown here is derived from an EMBL/GenBank/DDBJ whole genome shotgun (WGS) entry which is preliminary data.</text>
</comment>
<keyword evidence="3" id="KW-1185">Reference proteome</keyword>